<dbReference type="Pfam" id="PF24903">
    <property type="entry name" value="OB_MEIOB_N"/>
    <property type="match status" value="1"/>
</dbReference>
<dbReference type="InterPro" id="IPR052469">
    <property type="entry name" value="MEIOB"/>
</dbReference>
<name>A0A8K0K7Y6_LADFU</name>
<feature type="domain" description="MEIOB-like N-terminal" evidence="4">
    <location>
        <begin position="3"/>
        <end position="147"/>
    </location>
</feature>
<dbReference type="EMBL" id="KZ308415">
    <property type="protein sequence ID" value="KAG8229199.1"/>
    <property type="molecule type" value="Genomic_DNA"/>
</dbReference>
<protein>
    <recommendedName>
        <fullName evidence="4">MEIOB-like N-terminal domain-containing protein</fullName>
    </recommendedName>
</protein>
<reference evidence="5" key="2">
    <citation type="submission" date="2017-10" db="EMBL/GenBank/DDBJ databases">
        <title>Ladona fulva Genome sequencing and assembly.</title>
        <authorList>
            <person name="Murali S."/>
            <person name="Richards S."/>
            <person name="Bandaranaike D."/>
            <person name="Bellair M."/>
            <person name="Blankenburg K."/>
            <person name="Chao H."/>
            <person name="Dinh H."/>
            <person name="Doddapaneni H."/>
            <person name="Dugan-Rocha S."/>
            <person name="Elkadiri S."/>
            <person name="Gnanaolivu R."/>
            <person name="Hernandez B."/>
            <person name="Skinner E."/>
            <person name="Javaid M."/>
            <person name="Lee S."/>
            <person name="Li M."/>
            <person name="Ming W."/>
            <person name="Munidasa M."/>
            <person name="Muniz J."/>
            <person name="Nguyen L."/>
            <person name="Hughes D."/>
            <person name="Osuji N."/>
            <person name="Pu L.-L."/>
            <person name="Puazo M."/>
            <person name="Qu C."/>
            <person name="Quiroz J."/>
            <person name="Raj R."/>
            <person name="Weissenberger G."/>
            <person name="Xin Y."/>
            <person name="Zou X."/>
            <person name="Han Y."/>
            <person name="Worley K."/>
            <person name="Muzny D."/>
            <person name="Gibbs R."/>
        </authorList>
    </citation>
    <scope>NUCLEOTIDE SEQUENCE</scope>
    <source>
        <strain evidence="5">Sampled in the wild</strain>
    </source>
</reference>
<comment type="caution">
    <text evidence="5">The sequence shown here is derived from an EMBL/GenBank/DDBJ whole genome shotgun (WGS) entry which is preliminary data.</text>
</comment>
<evidence type="ECO:0000313" key="5">
    <source>
        <dbReference type="EMBL" id="KAG8229199.1"/>
    </source>
</evidence>
<evidence type="ECO:0000256" key="2">
    <source>
        <dbReference type="ARBA" id="ARBA00023254"/>
    </source>
</evidence>
<organism evidence="5 6">
    <name type="scientific">Ladona fulva</name>
    <name type="common">Scarce chaser dragonfly</name>
    <name type="synonym">Libellula fulva</name>
    <dbReference type="NCBI Taxonomy" id="123851"/>
    <lineage>
        <taxon>Eukaryota</taxon>
        <taxon>Metazoa</taxon>
        <taxon>Ecdysozoa</taxon>
        <taxon>Arthropoda</taxon>
        <taxon>Hexapoda</taxon>
        <taxon>Insecta</taxon>
        <taxon>Pterygota</taxon>
        <taxon>Palaeoptera</taxon>
        <taxon>Odonata</taxon>
        <taxon>Epiprocta</taxon>
        <taxon>Anisoptera</taxon>
        <taxon>Libelluloidea</taxon>
        <taxon>Libellulidae</taxon>
        <taxon>Ladona</taxon>
    </lineage>
</organism>
<dbReference type="GO" id="GO:0000712">
    <property type="term" value="P:resolution of meiotic recombination intermediates"/>
    <property type="evidence" value="ECO:0007669"/>
    <property type="project" value="TreeGrafter"/>
</dbReference>
<dbReference type="GO" id="GO:0003697">
    <property type="term" value="F:single-stranded DNA binding"/>
    <property type="evidence" value="ECO:0007669"/>
    <property type="project" value="TreeGrafter"/>
</dbReference>
<gene>
    <name evidence="5" type="ORF">J437_LFUL001071</name>
</gene>
<comment type="similarity">
    <text evidence="3">Belongs to the MEIOB family.</text>
</comment>
<dbReference type="InterPro" id="IPR012340">
    <property type="entry name" value="NA-bd_OB-fold"/>
</dbReference>
<keyword evidence="2" id="KW-0469">Meiosis</keyword>
<dbReference type="InterPro" id="IPR056880">
    <property type="entry name" value="OB_MEIOB_N"/>
</dbReference>
<reference evidence="5" key="1">
    <citation type="submission" date="2013-04" db="EMBL/GenBank/DDBJ databases">
        <authorList>
            <person name="Qu J."/>
            <person name="Murali S.C."/>
            <person name="Bandaranaike D."/>
            <person name="Bellair M."/>
            <person name="Blankenburg K."/>
            <person name="Chao H."/>
            <person name="Dinh H."/>
            <person name="Doddapaneni H."/>
            <person name="Downs B."/>
            <person name="Dugan-Rocha S."/>
            <person name="Elkadiri S."/>
            <person name="Gnanaolivu R.D."/>
            <person name="Hernandez B."/>
            <person name="Javaid M."/>
            <person name="Jayaseelan J.C."/>
            <person name="Lee S."/>
            <person name="Li M."/>
            <person name="Ming W."/>
            <person name="Munidasa M."/>
            <person name="Muniz J."/>
            <person name="Nguyen L."/>
            <person name="Ongeri F."/>
            <person name="Osuji N."/>
            <person name="Pu L.-L."/>
            <person name="Puazo M."/>
            <person name="Qu C."/>
            <person name="Quiroz J."/>
            <person name="Raj R."/>
            <person name="Weissenberger G."/>
            <person name="Xin Y."/>
            <person name="Zou X."/>
            <person name="Han Y."/>
            <person name="Richards S."/>
            <person name="Worley K."/>
            <person name="Muzny D."/>
            <person name="Gibbs R."/>
        </authorList>
    </citation>
    <scope>NUCLEOTIDE SEQUENCE</scope>
    <source>
        <strain evidence="5">Sampled in the wild</strain>
    </source>
</reference>
<dbReference type="OrthoDB" id="9937820at2759"/>
<evidence type="ECO:0000313" key="6">
    <source>
        <dbReference type="Proteomes" id="UP000792457"/>
    </source>
</evidence>
<proteinExistence type="inferred from homology"/>
<dbReference type="PANTHER" id="PTHR21166">
    <property type="entry name" value="CELL DIVISION CONTROL PROTEIN 24 OB DOMAIN-CONTAINING PROTEIN-RELATED"/>
    <property type="match status" value="1"/>
</dbReference>
<dbReference type="Proteomes" id="UP000792457">
    <property type="component" value="Unassembled WGS sequence"/>
</dbReference>
<keyword evidence="1" id="KW-0238">DNA-binding</keyword>
<dbReference type="GO" id="GO:0008310">
    <property type="term" value="F:single-stranded DNA 3'-5' DNA exonuclease activity"/>
    <property type="evidence" value="ECO:0007669"/>
    <property type="project" value="TreeGrafter"/>
</dbReference>
<dbReference type="Gene3D" id="2.40.50.140">
    <property type="entry name" value="Nucleic acid-binding proteins"/>
    <property type="match status" value="2"/>
</dbReference>
<keyword evidence="6" id="KW-1185">Reference proteome</keyword>
<accession>A0A8K0K7Y6</accession>
<dbReference type="PANTHER" id="PTHR21166:SF2">
    <property type="entry name" value="CELL DIVISION CONTROL PROTEIN 24 OB DOMAIN-CONTAINING PROTEIN-RELATED"/>
    <property type="match status" value="1"/>
</dbReference>
<dbReference type="AlphaFoldDB" id="A0A8K0K7Y6"/>
<evidence type="ECO:0000259" key="4">
    <source>
        <dbReference type="Pfam" id="PF24903"/>
    </source>
</evidence>
<dbReference type="SUPFAM" id="SSF50249">
    <property type="entry name" value="Nucleic acid-binding proteins"/>
    <property type="match status" value="2"/>
</dbReference>
<evidence type="ECO:0000256" key="3">
    <source>
        <dbReference type="ARBA" id="ARBA00038329"/>
    </source>
</evidence>
<sequence length="420" mass="46578">MAGVRKVTIADLGPGINDIMLVAVMIAKQSPRTIASKRNPGTDRTVWSFTIRDSPFDFINASLWGTKDYVNDLAKKFHTGDIVEIVNAKVNFRQSGDADEKFNPSVTSPFQLSLSEGFSTIQLQSYMAEFENEEYEKLNQLLRLPTKAPSCFLTISDILSNGISMKGEFVDLLVAICNVASVKAIKTKDGRDIECREIVVMDQTCSNMPVQLWDPDLIVQAGSWRPRETAAAIHTVMSVQQVIRKAMGENSSEQGSSFMTSSNSDQSQFTALVYCFLTEFDLDGVSRTTLERCSKCQVPIEANFPGICPNLECPVGSGSEFSKPEIVFDLRVTLSDHTGSLSGCRLVGQNAEKVIGCKVSRFNELTLDEKTSLKWRLLLERCAVRILVFKSTPQRRSPLVSLLSCEPADPIEVSTRCPRW</sequence>
<evidence type="ECO:0000256" key="1">
    <source>
        <dbReference type="ARBA" id="ARBA00023125"/>
    </source>
</evidence>